<sequence length="82" mass="9356">MDDLKSLQDIPLDKNKFFRSRLSFDTPDGSCQQQKAEDISLKKGTSAIRRFIRATCLCTKSSKKEDMTDVYVAYNPSYKPPS</sequence>
<evidence type="ECO:0000313" key="1">
    <source>
        <dbReference type="EMBL" id="GIY88307.1"/>
    </source>
</evidence>
<dbReference type="EMBL" id="BPLQ01015475">
    <property type="protein sequence ID" value="GIY88307.1"/>
    <property type="molecule type" value="Genomic_DNA"/>
</dbReference>
<gene>
    <name evidence="1" type="primary">AVEN_117990_1</name>
    <name evidence="1" type="ORF">CDAR_553231</name>
</gene>
<dbReference type="Proteomes" id="UP001054837">
    <property type="component" value="Unassembled WGS sequence"/>
</dbReference>
<organism evidence="1 2">
    <name type="scientific">Caerostris darwini</name>
    <dbReference type="NCBI Taxonomy" id="1538125"/>
    <lineage>
        <taxon>Eukaryota</taxon>
        <taxon>Metazoa</taxon>
        <taxon>Ecdysozoa</taxon>
        <taxon>Arthropoda</taxon>
        <taxon>Chelicerata</taxon>
        <taxon>Arachnida</taxon>
        <taxon>Araneae</taxon>
        <taxon>Araneomorphae</taxon>
        <taxon>Entelegynae</taxon>
        <taxon>Araneoidea</taxon>
        <taxon>Araneidae</taxon>
        <taxon>Caerostris</taxon>
    </lineage>
</organism>
<keyword evidence="2" id="KW-1185">Reference proteome</keyword>
<evidence type="ECO:0000313" key="2">
    <source>
        <dbReference type="Proteomes" id="UP001054837"/>
    </source>
</evidence>
<reference evidence="1 2" key="1">
    <citation type="submission" date="2021-06" db="EMBL/GenBank/DDBJ databases">
        <title>Caerostris darwini draft genome.</title>
        <authorList>
            <person name="Kono N."/>
            <person name="Arakawa K."/>
        </authorList>
    </citation>
    <scope>NUCLEOTIDE SEQUENCE [LARGE SCALE GENOMIC DNA]</scope>
</reference>
<accession>A0AAV4X0U4</accession>
<protein>
    <submittedName>
        <fullName evidence="1">Uncharacterized protein</fullName>
    </submittedName>
</protein>
<proteinExistence type="predicted"/>
<comment type="caution">
    <text evidence="1">The sequence shown here is derived from an EMBL/GenBank/DDBJ whole genome shotgun (WGS) entry which is preliminary data.</text>
</comment>
<dbReference type="AlphaFoldDB" id="A0AAV4X0U4"/>
<name>A0AAV4X0U4_9ARAC</name>